<feature type="transmembrane region" description="Helical" evidence="5">
    <location>
        <begin position="114"/>
        <end position="137"/>
    </location>
</feature>
<keyword evidence="3 5" id="KW-1133">Transmembrane helix</keyword>
<feature type="transmembrane region" description="Helical" evidence="5">
    <location>
        <begin position="34"/>
        <end position="58"/>
    </location>
</feature>
<evidence type="ECO:0000256" key="5">
    <source>
        <dbReference type="SAM" id="Phobius"/>
    </source>
</evidence>
<dbReference type="GO" id="GO:0016491">
    <property type="term" value="F:oxidoreductase activity"/>
    <property type="evidence" value="ECO:0007669"/>
    <property type="project" value="InterPro"/>
</dbReference>
<dbReference type="STRING" id="48709.A0A1D2N767"/>
<dbReference type="InterPro" id="IPR050307">
    <property type="entry name" value="Sterol_Desaturase_Related"/>
</dbReference>
<dbReference type="AlphaFoldDB" id="A0A1D2N767"/>
<feature type="transmembrane region" description="Helical" evidence="5">
    <location>
        <begin position="79"/>
        <end position="102"/>
    </location>
</feature>
<gene>
    <name evidence="7" type="ORF">Ocin01_05572</name>
</gene>
<evidence type="ECO:0000256" key="4">
    <source>
        <dbReference type="ARBA" id="ARBA00023136"/>
    </source>
</evidence>
<dbReference type="Pfam" id="PF04116">
    <property type="entry name" value="FA_hydroxylase"/>
    <property type="match status" value="1"/>
</dbReference>
<dbReference type="GO" id="GO:0008610">
    <property type="term" value="P:lipid biosynthetic process"/>
    <property type="evidence" value="ECO:0007669"/>
    <property type="project" value="InterPro"/>
</dbReference>
<reference evidence="7 8" key="1">
    <citation type="journal article" date="2016" name="Genome Biol. Evol.">
        <title>Gene Family Evolution Reflects Adaptation to Soil Environmental Stressors in the Genome of the Collembolan Orchesella cincta.</title>
        <authorList>
            <person name="Faddeeva-Vakhrusheva A."/>
            <person name="Derks M.F."/>
            <person name="Anvar S.Y."/>
            <person name="Agamennone V."/>
            <person name="Suring W."/>
            <person name="Smit S."/>
            <person name="van Straalen N.M."/>
            <person name="Roelofs D."/>
        </authorList>
    </citation>
    <scope>NUCLEOTIDE SEQUENCE [LARGE SCALE GENOMIC DNA]</scope>
    <source>
        <tissue evidence="7">Mixed pool</tissue>
    </source>
</reference>
<evidence type="ECO:0000256" key="1">
    <source>
        <dbReference type="ARBA" id="ARBA00004370"/>
    </source>
</evidence>
<dbReference type="InterPro" id="IPR006694">
    <property type="entry name" value="Fatty_acid_hydroxylase"/>
</dbReference>
<dbReference type="PANTHER" id="PTHR11863">
    <property type="entry name" value="STEROL DESATURASE"/>
    <property type="match status" value="1"/>
</dbReference>
<name>A0A1D2N767_ORCCI</name>
<keyword evidence="2 5" id="KW-0812">Transmembrane</keyword>
<dbReference type="OrthoDB" id="7772638at2759"/>
<organism evidence="7 8">
    <name type="scientific">Orchesella cincta</name>
    <name type="common">Springtail</name>
    <name type="synonym">Podura cincta</name>
    <dbReference type="NCBI Taxonomy" id="48709"/>
    <lineage>
        <taxon>Eukaryota</taxon>
        <taxon>Metazoa</taxon>
        <taxon>Ecdysozoa</taxon>
        <taxon>Arthropoda</taxon>
        <taxon>Hexapoda</taxon>
        <taxon>Collembola</taxon>
        <taxon>Entomobryomorpha</taxon>
        <taxon>Entomobryoidea</taxon>
        <taxon>Orchesellidae</taxon>
        <taxon>Orchesellinae</taxon>
        <taxon>Orchesella</taxon>
    </lineage>
</organism>
<evidence type="ECO:0000313" key="7">
    <source>
        <dbReference type="EMBL" id="ODN01110.1"/>
    </source>
</evidence>
<evidence type="ECO:0000256" key="2">
    <source>
        <dbReference type="ARBA" id="ARBA00022692"/>
    </source>
</evidence>
<accession>A0A1D2N767</accession>
<keyword evidence="4 5" id="KW-0472">Membrane</keyword>
<feature type="transmembrane region" description="Helical" evidence="5">
    <location>
        <begin position="192"/>
        <end position="209"/>
    </location>
</feature>
<evidence type="ECO:0000256" key="3">
    <source>
        <dbReference type="ARBA" id="ARBA00022989"/>
    </source>
</evidence>
<comment type="subcellular location">
    <subcellularLocation>
        <location evidence="1">Membrane</location>
    </subcellularLocation>
</comment>
<dbReference type="Proteomes" id="UP000094527">
    <property type="component" value="Unassembled WGS sequence"/>
</dbReference>
<sequence>MDQILSLCDHYVLSPLVYPEDWPETSVKRQFCSLMIIVTLSGYLLYFFAAGLSYVFIFDKRLMKHPLFLKNQIWKEMKVACSSVPLMSFLSVLCFLLEVRGYSKLYDSIEESRLGWLSLPISMVTFILFTDCLIYFIHRGLHARWLYKHFHKTHHLWKIPSPWASHAFNPIDGFVQSFPYHLYVFLFPMHKYLYLAMFLFVNFWTVSIHDGDFRVPKVLKQIINGSAHHTDHHLFYNYNYGQFFTLWDRIGGSFRNPSAFEKDSPLDQILKGVEQGVVGCQRAEVGSITKRKSQ</sequence>
<keyword evidence="8" id="KW-1185">Reference proteome</keyword>
<evidence type="ECO:0000313" key="8">
    <source>
        <dbReference type="Proteomes" id="UP000094527"/>
    </source>
</evidence>
<dbReference type="GO" id="GO:0005506">
    <property type="term" value="F:iron ion binding"/>
    <property type="evidence" value="ECO:0007669"/>
    <property type="project" value="InterPro"/>
</dbReference>
<comment type="caution">
    <text evidence="7">The sequence shown here is derived from an EMBL/GenBank/DDBJ whole genome shotgun (WGS) entry which is preliminary data.</text>
</comment>
<evidence type="ECO:0000259" key="6">
    <source>
        <dbReference type="Pfam" id="PF04116"/>
    </source>
</evidence>
<protein>
    <submittedName>
        <fullName evidence="7">Lathosterol oxidase</fullName>
    </submittedName>
</protein>
<feature type="domain" description="Fatty acid hydroxylase" evidence="6">
    <location>
        <begin position="124"/>
        <end position="252"/>
    </location>
</feature>
<proteinExistence type="predicted"/>
<dbReference type="GO" id="GO:0016020">
    <property type="term" value="C:membrane"/>
    <property type="evidence" value="ECO:0007669"/>
    <property type="project" value="UniProtKB-SubCell"/>
</dbReference>
<dbReference type="EMBL" id="LJIJ01000170">
    <property type="protein sequence ID" value="ODN01110.1"/>
    <property type="molecule type" value="Genomic_DNA"/>
</dbReference>
<dbReference type="OMA" id="FVFICPM"/>